<feature type="region of interest" description="Disordered" evidence="13">
    <location>
        <begin position="162"/>
        <end position="183"/>
    </location>
</feature>
<evidence type="ECO:0000256" key="1">
    <source>
        <dbReference type="ARBA" id="ARBA00005046"/>
    </source>
</evidence>
<dbReference type="InterPro" id="IPR003448">
    <property type="entry name" value="Mopterin_biosynth_MoaE"/>
</dbReference>
<evidence type="ECO:0000313" key="14">
    <source>
        <dbReference type="EMBL" id="MCK8787158.1"/>
    </source>
</evidence>
<evidence type="ECO:0000256" key="13">
    <source>
        <dbReference type="SAM" id="MobiDB-lite"/>
    </source>
</evidence>
<name>A0A9X1YBM9_9PROT</name>
<evidence type="ECO:0000313" key="15">
    <source>
        <dbReference type="Proteomes" id="UP001139516"/>
    </source>
</evidence>
<sequence length="183" mass="19649">MAEARAAAASVPPRVTVRVGEEAFDLAAESAALCAGRDDVGGLASFVGICRADDALESLTLEHYPGMTERAIGRIAGEAMARWPLLGCTVVHRVGRLRPGEPIVLVLTAAPHRAAALESCAFLIDWLKTRAPFWKRETGRDGTERWVEARAADDDAAARWDLRGQDLHGQDLRGQDRPGGAGR</sequence>
<organism evidence="14 15">
    <name type="scientific">Roseomonas acroporae</name>
    <dbReference type="NCBI Taxonomy" id="2937791"/>
    <lineage>
        <taxon>Bacteria</taxon>
        <taxon>Pseudomonadati</taxon>
        <taxon>Pseudomonadota</taxon>
        <taxon>Alphaproteobacteria</taxon>
        <taxon>Acetobacterales</taxon>
        <taxon>Roseomonadaceae</taxon>
        <taxon>Roseomonas</taxon>
    </lineage>
</organism>
<evidence type="ECO:0000256" key="12">
    <source>
        <dbReference type="ARBA" id="ARBA00049878"/>
    </source>
</evidence>
<dbReference type="Gene3D" id="3.90.1170.40">
    <property type="entry name" value="Molybdopterin biosynthesis MoaE subunit"/>
    <property type="match status" value="1"/>
</dbReference>
<dbReference type="EC" id="2.8.1.12" evidence="3"/>
<dbReference type="GO" id="GO:0006777">
    <property type="term" value="P:Mo-molybdopterin cofactor biosynthetic process"/>
    <property type="evidence" value="ECO:0007669"/>
    <property type="project" value="UniProtKB-KW"/>
</dbReference>
<dbReference type="Pfam" id="PF02391">
    <property type="entry name" value="MoaE"/>
    <property type="match status" value="1"/>
</dbReference>
<evidence type="ECO:0000256" key="5">
    <source>
        <dbReference type="ARBA" id="ARBA00023150"/>
    </source>
</evidence>
<evidence type="ECO:0000256" key="2">
    <source>
        <dbReference type="ARBA" id="ARBA00005426"/>
    </source>
</evidence>
<reference evidence="14" key="1">
    <citation type="submission" date="2022-04" db="EMBL/GenBank/DDBJ databases">
        <title>Roseomonas acroporae sp. nov., isolated from coral Acropora digitifera.</title>
        <authorList>
            <person name="Sun H."/>
        </authorList>
    </citation>
    <scope>NUCLEOTIDE SEQUENCE</scope>
    <source>
        <strain evidence="14">NAR14</strain>
    </source>
</reference>
<evidence type="ECO:0000256" key="6">
    <source>
        <dbReference type="ARBA" id="ARBA00025448"/>
    </source>
</evidence>
<dbReference type="InterPro" id="IPR036563">
    <property type="entry name" value="MoaE_sf"/>
</dbReference>
<evidence type="ECO:0000256" key="4">
    <source>
        <dbReference type="ARBA" id="ARBA00013858"/>
    </source>
</evidence>
<proteinExistence type="inferred from homology"/>
<comment type="similarity">
    <text evidence="2">Belongs to the MoaE family.</text>
</comment>
<dbReference type="EMBL" id="JALPRX010000108">
    <property type="protein sequence ID" value="MCK8787158.1"/>
    <property type="molecule type" value="Genomic_DNA"/>
</dbReference>
<evidence type="ECO:0000256" key="10">
    <source>
        <dbReference type="ARBA" id="ARBA00030781"/>
    </source>
</evidence>
<comment type="catalytic activity">
    <reaction evidence="12">
        <text>2 [molybdopterin-synthase sulfur-carrier protein]-C-terminal-Gly-aminoethanethioate + cyclic pyranopterin phosphate + H2O = molybdopterin + 2 [molybdopterin-synthase sulfur-carrier protein]-C-terminal Gly-Gly + 2 H(+)</text>
        <dbReference type="Rhea" id="RHEA:26333"/>
        <dbReference type="Rhea" id="RHEA-COMP:12202"/>
        <dbReference type="Rhea" id="RHEA-COMP:19907"/>
        <dbReference type="ChEBI" id="CHEBI:15377"/>
        <dbReference type="ChEBI" id="CHEBI:15378"/>
        <dbReference type="ChEBI" id="CHEBI:58698"/>
        <dbReference type="ChEBI" id="CHEBI:59648"/>
        <dbReference type="ChEBI" id="CHEBI:90778"/>
        <dbReference type="ChEBI" id="CHEBI:232372"/>
        <dbReference type="EC" id="2.8.1.12"/>
    </reaction>
</comment>
<comment type="caution">
    <text evidence="14">The sequence shown here is derived from an EMBL/GenBank/DDBJ whole genome shotgun (WGS) entry which is preliminary data.</text>
</comment>
<comment type="subunit">
    <text evidence="7">Heterotetramer of 2 MoaD subunits and 2 MoaE subunits. Also stable as homodimer. The enzyme changes between these two forms during catalysis.</text>
</comment>
<dbReference type="RefSeq" id="WP_248669210.1">
    <property type="nucleotide sequence ID" value="NZ_JALPRX010000108.1"/>
</dbReference>
<dbReference type="CDD" id="cd00756">
    <property type="entry name" value="MoaE"/>
    <property type="match status" value="1"/>
</dbReference>
<keyword evidence="15" id="KW-1185">Reference proteome</keyword>
<dbReference type="PANTHER" id="PTHR23404">
    <property type="entry name" value="MOLYBDOPTERIN SYNTHASE RELATED"/>
    <property type="match status" value="1"/>
</dbReference>
<dbReference type="AlphaFoldDB" id="A0A9X1YBM9"/>
<protein>
    <recommendedName>
        <fullName evidence="4">Molybdopterin synthase catalytic subunit</fullName>
        <ecNumber evidence="3">2.8.1.12</ecNumber>
    </recommendedName>
    <alternativeName>
        <fullName evidence="10">MPT synthase subunit 2</fullName>
    </alternativeName>
    <alternativeName>
        <fullName evidence="8">Molybdenum cofactor biosynthesis protein E</fullName>
    </alternativeName>
    <alternativeName>
        <fullName evidence="9">Molybdopterin-converting factor large subunit</fullName>
    </alternativeName>
    <alternativeName>
        <fullName evidence="11">Molybdopterin-converting factor subunit 2</fullName>
    </alternativeName>
</protein>
<keyword evidence="5" id="KW-0501">Molybdenum cofactor biosynthesis</keyword>
<gene>
    <name evidence="14" type="ORF">M0638_22545</name>
</gene>
<comment type="function">
    <text evidence="6">Converts molybdopterin precursor Z into molybdopterin. This requires the incorporation of two sulfur atoms into precursor Z to generate a dithiolene group. The sulfur is provided by MoaD.</text>
</comment>
<dbReference type="GO" id="GO:0030366">
    <property type="term" value="F:molybdopterin synthase activity"/>
    <property type="evidence" value="ECO:0007669"/>
    <property type="project" value="UniProtKB-EC"/>
</dbReference>
<evidence type="ECO:0000256" key="9">
    <source>
        <dbReference type="ARBA" id="ARBA00030407"/>
    </source>
</evidence>
<accession>A0A9X1YBM9</accession>
<dbReference type="SUPFAM" id="SSF54690">
    <property type="entry name" value="Molybdopterin synthase subunit MoaE"/>
    <property type="match status" value="1"/>
</dbReference>
<evidence type="ECO:0000256" key="11">
    <source>
        <dbReference type="ARBA" id="ARBA00032474"/>
    </source>
</evidence>
<evidence type="ECO:0000256" key="8">
    <source>
        <dbReference type="ARBA" id="ARBA00029745"/>
    </source>
</evidence>
<comment type="pathway">
    <text evidence="1">Cofactor biosynthesis; molybdopterin biosynthesis.</text>
</comment>
<evidence type="ECO:0000256" key="7">
    <source>
        <dbReference type="ARBA" id="ARBA00026066"/>
    </source>
</evidence>
<evidence type="ECO:0000256" key="3">
    <source>
        <dbReference type="ARBA" id="ARBA00011950"/>
    </source>
</evidence>
<feature type="compositionally biased region" description="Basic and acidic residues" evidence="13">
    <location>
        <begin position="162"/>
        <end position="176"/>
    </location>
</feature>
<dbReference type="Proteomes" id="UP001139516">
    <property type="component" value="Unassembled WGS sequence"/>
</dbReference>